<proteinExistence type="predicted"/>
<feature type="chain" id="PRO_5045927383" description="Secreted protein" evidence="1">
    <location>
        <begin position="28"/>
        <end position="135"/>
    </location>
</feature>
<dbReference type="RefSeq" id="WP_380620602.1">
    <property type="nucleotide sequence ID" value="NZ_JBHSDK010000014.1"/>
</dbReference>
<reference evidence="3" key="1">
    <citation type="journal article" date="2019" name="Int. J. Syst. Evol. Microbiol.">
        <title>The Global Catalogue of Microorganisms (GCM) 10K type strain sequencing project: providing services to taxonomists for standard genome sequencing and annotation.</title>
        <authorList>
            <consortium name="The Broad Institute Genomics Platform"/>
            <consortium name="The Broad Institute Genome Sequencing Center for Infectious Disease"/>
            <person name="Wu L."/>
            <person name="Ma J."/>
        </authorList>
    </citation>
    <scope>NUCLEOTIDE SEQUENCE [LARGE SCALE GENOMIC DNA]</scope>
    <source>
        <strain evidence="3">IBRC-M 10908</strain>
    </source>
</reference>
<gene>
    <name evidence="2" type="ORF">ACFPET_10295</name>
</gene>
<dbReference type="Proteomes" id="UP001595823">
    <property type="component" value="Unassembled WGS sequence"/>
</dbReference>
<evidence type="ECO:0000313" key="2">
    <source>
        <dbReference type="EMBL" id="MFC4335588.1"/>
    </source>
</evidence>
<protein>
    <recommendedName>
        <fullName evidence="4">Secreted protein</fullName>
    </recommendedName>
</protein>
<organism evidence="2 3">
    <name type="scientific">Salininema proteolyticum</name>
    <dbReference type="NCBI Taxonomy" id="1607685"/>
    <lineage>
        <taxon>Bacteria</taxon>
        <taxon>Bacillati</taxon>
        <taxon>Actinomycetota</taxon>
        <taxon>Actinomycetes</taxon>
        <taxon>Glycomycetales</taxon>
        <taxon>Glycomycetaceae</taxon>
        <taxon>Salininema</taxon>
    </lineage>
</organism>
<keyword evidence="1" id="KW-0732">Signal</keyword>
<evidence type="ECO:0000313" key="3">
    <source>
        <dbReference type="Proteomes" id="UP001595823"/>
    </source>
</evidence>
<name>A0ABV8TYS6_9ACTN</name>
<evidence type="ECO:0008006" key="4">
    <source>
        <dbReference type="Google" id="ProtNLM"/>
    </source>
</evidence>
<sequence>MRHLARAILSVGAGSAIAVSATGAAFASSSATPVADEALLGCGVVEQNYAASFTGENGSLVLRADGGGTYRSAVGGDEVELRWELEDGSLTAESATEEPEPLFRMAPVCAGGSGHPTMLMVEDAETGTTSAYWRR</sequence>
<keyword evidence="3" id="KW-1185">Reference proteome</keyword>
<comment type="caution">
    <text evidence="2">The sequence shown here is derived from an EMBL/GenBank/DDBJ whole genome shotgun (WGS) entry which is preliminary data.</text>
</comment>
<dbReference type="EMBL" id="JBHSDK010000014">
    <property type="protein sequence ID" value="MFC4335588.1"/>
    <property type="molecule type" value="Genomic_DNA"/>
</dbReference>
<evidence type="ECO:0000256" key="1">
    <source>
        <dbReference type="SAM" id="SignalP"/>
    </source>
</evidence>
<accession>A0ABV8TYS6</accession>
<feature type="signal peptide" evidence="1">
    <location>
        <begin position="1"/>
        <end position="27"/>
    </location>
</feature>